<keyword evidence="2" id="KW-0521">NADP</keyword>
<name>A0A7D8YV95_9HELO</name>
<evidence type="ECO:0000256" key="2">
    <source>
        <dbReference type="ARBA" id="ARBA00022857"/>
    </source>
</evidence>
<dbReference type="EMBL" id="QGMG01000230">
    <property type="protein sequence ID" value="TVY55544.1"/>
    <property type="molecule type" value="Genomic_DNA"/>
</dbReference>
<dbReference type="Gene3D" id="3.40.50.720">
    <property type="entry name" value="NAD(P)-binding Rossmann-like Domain"/>
    <property type="match status" value="1"/>
</dbReference>
<dbReference type="FunFam" id="3.40.50.720:FF:000084">
    <property type="entry name" value="Short-chain dehydrogenase reductase"/>
    <property type="match status" value="1"/>
</dbReference>
<dbReference type="InterPro" id="IPR002347">
    <property type="entry name" value="SDR_fam"/>
</dbReference>
<evidence type="ECO:0000313" key="4">
    <source>
        <dbReference type="Proteomes" id="UP000481288"/>
    </source>
</evidence>
<dbReference type="PANTHER" id="PTHR42760">
    <property type="entry name" value="SHORT-CHAIN DEHYDROGENASES/REDUCTASES FAMILY MEMBER"/>
    <property type="match status" value="1"/>
</dbReference>
<gene>
    <name evidence="3" type="ORF">LCER1_G002740</name>
</gene>
<dbReference type="CDD" id="cd05233">
    <property type="entry name" value="SDR_c"/>
    <property type="match status" value="1"/>
</dbReference>
<dbReference type="SUPFAM" id="SSF51735">
    <property type="entry name" value="NAD(P)-binding Rossmann-fold domains"/>
    <property type="match status" value="1"/>
</dbReference>
<comment type="caution">
    <text evidence="3">The sequence shown here is derived from an EMBL/GenBank/DDBJ whole genome shotgun (WGS) entry which is preliminary data.</text>
</comment>
<dbReference type="PRINTS" id="PR00081">
    <property type="entry name" value="GDHRDH"/>
</dbReference>
<dbReference type="PANTHER" id="PTHR42760:SF124">
    <property type="entry name" value="SHORT-CHAIN DEHYDROGENASE_REDUCTASE"/>
    <property type="match status" value="1"/>
</dbReference>
<keyword evidence="4" id="KW-1185">Reference proteome</keyword>
<dbReference type="GO" id="GO:0016616">
    <property type="term" value="F:oxidoreductase activity, acting on the CH-OH group of donors, NAD or NADP as acceptor"/>
    <property type="evidence" value="ECO:0007669"/>
    <property type="project" value="TreeGrafter"/>
</dbReference>
<dbReference type="InterPro" id="IPR020904">
    <property type="entry name" value="Sc_DH/Rdtase_CS"/>
</dbReference>
<sequence length="278" mass="29489">MASRLLNKVAIVTGSSSGLGRAISLLYAKEGASVICTDLKPSANALVASEANAATHELIRKLGGRSVFVEADVSKAVDVDGVVTEAVKAFGRLDIDGRMVNNAGIALESRNPQPIHLTSESTWDTTLAVNAKSVFLGCKYATAQMLEQAPHESGDRGWIVNISSIKGLVGGPENSSYCASKGAVTSLTRQVALDYAKHRIHIKQQVDFAMWDISDTRTAIFEETTTHMTPLEVLEERHPFGGPGVPSDIAKIAVVLASEDASWVTGVNLPVDGGYTAR</sequence>
<dbReference type="PRINTS" id="PR00080">
    <property type="entry name" value="SDRFAMILY"/>
</dbReference>
<dbReference type="OrthoDB" id="417891at2759"/>
<evidence type="ECO:0000313" key="3">
    <source>
        <dbReference type="EMBL" id="TVY55544.1"/>
    </source>
</evidence>
<dbReference type="InterPro" id="IPR036291">
    <property type="entry name" value="NAD(P)-bd_dom_sf"/>
</dbReference>
<protein>
    <submittedName>
        <fullName evidence="3">Putative oxidoreductase</fullName>
    </submittedName>
</protein>
<evidence type="ECO:0000256" key="1">
    <source>
        <dbReference type="ARBA" id="ARBA00006484"/>
    </source>
</evidence>
<dbReference type="GO" id="GO:0009688">
    <property type="term" value="P:abscisic acid biosynthetic process"/>
    <property type="evidence" value="ECO:0007669"/>
    <property type="project" value="UniProtKB-ARBA"/>
</dbReference>
<organism evidence="3 4">
    <name type="scientific">Lachnellula cervina</name>
    <dbReference type="NCBI Taxonomy" id="1316786"/>
    <lineage>
        <taxon>Eukaryota</taxon>
        <taxon>Fungi</taxon>
        <taxon>Dikarya</taxon>
        <taxon>Ascomycota</taxon>
        <taxon>Pezizomycotina</taxon>
        <taxon>Leotiomycetes</taxon>
        <taxon>Helotiales</taxon>
        <taxon>Lachnaceae</taxon>
        <taxon>Lachnellula</taxon>
    </lineage>
</organism>
<dbReference type="Pfam" id="PF13561">
    <property type="entry name" value="adh_short_C2"/>
    <property type="match status" value="1"/>
</dbReference>
<dbReference type="AlphaFoldDB" id="A0A7D8YV95"/>
<dbReference type="PROSITE" id="PS00061">
    <property type="entry name" value="ADH_SHORT"/>
    <property type="match status" value="1"/>
</dbReference>
<comment type="similarity">
    <text evidence="1">Belongs to the short-chain dehydrogenases/reductases (SDR) family.</text>
</comment>
<accession>A0A7D8YV95</accession>
<reference evidence="3 4" key="1">
    <citation type="submission" date="2018-05" db="EMBL/GenBank/DDBJ databases">
        <title>Whole genome sequencing for identification of molecular markers to develop diagnostic detection tools for the regulated plant pathogen Lachnellula willkommii.</title>
        <authorList>
            <person name="Giroux E."/>
            <person name="Bilodeau G."/>
        </authorList>
    </citation>
    <scope>NUCLEOTIDE SEQUENCE [LARGE SCALE GENOMIC DNA]</scope>
    <source>
        <strain evidence="3 4">CBS 625.97</strain>
    </source>
</reference>
<dbReference type="Proteomes" id="UP000481288">
    <property type="component" value="Unassembled WGS sequence"/>
</dbReference>
<proteinExistence type="inferred from homology"/>